<dbReference type="InterPro" id="IPR050464">
    <property type="entry name" value="Zeta_carotene_desat/Oxidored"/>
</dbReference>
<keyword evidence="3" id="KW-1185">Reference proteome</keyword>
<dbReference type="Pfam" id="PF01593">
    <property type="entry name" value="Amino_oxidase"/>
    <property type="match status" value="1"/>
</dbReference>
<feature type="domain" description="Amine oxidase" evidence="1">
    <location>
        <begin position="68"/>
        <end position="529"/>
    </location>
</feature>
<dbReference type="Proteomes" id="UP000824988">
    <property type="component" value="Chromosome"/>
</dbReference>
<reference evidence="2" key="1">
    <citation type="submission" date="2019-06" db="EMBL/GenBank/DDBJ databases">
        <title>Complete genome sequence of Methylogaea oryzae strain JCM16910.</title>
        <authorList>
            <person name="Asakawa S."/>
        </authorList>
    </citation>
    <scope>NUCLEOTIDE SEQUENCE</scope>
    <source>
        <strain evidence="2">E10</strain>
    </source>
</reference>
<gene>
    <name evidence="2" type="ORF">MoryE10_17080</name>
</gene>
<dbReference type="PROSITE" id="PS51257">
    <property type="entry name" value="PROKAR_LIPOPROTEIN"/>
    <property type="match status" value="1"/>
</dbReference>
<dbReference type="RefSeq" id="WP_054772726.1">
    <property type="nucleotide sequence ID" value="NZ_AP019782.1"/>
</dbReference>
<accession>A0A8D4VPY5</accession>
<dbReference type="SUPFAM" id="SSF51905">
    <property type="entry name" value="FAD/NAD(P)-binding domain"/>
    <property type="match status" value="1"/>
</dbReference>
<dbReference type="PANTHER" id="PTHR42923">
    <property type="entry name" value="PROTOPORPHYRINOGEN OXIDASE"/>
    <property type="match status" value="1"/>
</dbReference>
<dbReference type="PANTHER" id="PTHR42923:SF39">
    <property type="entry name" value="AMINO OXIDASE"/>
    <property type="match status" value="1"/>
</dbReference>
<sequence length="535" mass="59616">MNRREFLAAGLSLPWLAGCRGGSGTGEIPGGFVDPDHSLGHRLRDGALLSTPPGEIIKIPALIAGGGIAGLSAAWWLQRHGFDDFTLLEMESHVGGNAHWGQSSVSAYPWGAHYLPLPTRESRVIRELLSDLGVIEGDPHAERPRYQERYLCNVPQERLYRNGLWQEGLAPSRGMSRRDRDQHRRFEEWMAAFRARRGLHGQKAFAIPMESSARDADLLALDRLSLRDWLLQQGLDAPTLHWYANYACRDDYGCDYNRVSAWAGIHYFASRDGVGEHADLGTVLTWPEGNGWLVRQLQTRLANRLRTGAAVFRMERQGERVAVDVWLAEQERSVRYLADHVIWAAPLFLLPGVLANCPAGVRQAIAGMEYSPWVVANLVLKAFPEEKHGVPLSWDNVLYDSPSLGYVVATHQQWRMQGEGSVFTWYHALSTGSPQQARRELMASDWRYWRNFVLADLGNVYGDLTSRAAALYVRRYGHAMARPLVGAVWGEARGMLAAQPLGRIRLAHADLSGFSIFEEACDRGAAAANGVLSAM</sequence>
<evidence type="ECO:0000313" key="2">
    <source>
        <dbReference type="EMBL" id="BBL71102.1"/>
    </source>
</evidence>
<organism evidence="2 3">
    <name type="scientific">Methylogaea oryzae</name>
    <dbReference type="NCBI Taxonomy" id="1295382"/>
    <lineage>
        <taxon>Bacteria</taxon>
        <taxon>Pseudomonadati</taxon>
        <taxon>Pseudomonadota</taxon>
        <taxon>Gammaproteobacteria</taxon>
        <taxon>Methylococcales</taxon>
        <taxon>Methylococcaceae</taxon>
        <taxon>Methylogaea</taxon>
    </lineage>
</organism>
<dbReference type="AlphaFoldDB" id="A0A8D4VPY5"/>
<proteinExistence type="predicted"/>
<evidence type="ECO:0000259" key="1">
    <source>
        <dbReference type="Pfam" id="PF01593"/>
    </source>
</evidence>
<dbReference type="Gene3D" id="3.50.50.60">
    <property type="entry name" value="FAD/NAD(P)-binding domain"/>
    <property type="match status" value="1"/>
</dbReference>
<dbReference type="InterPro" id="IPR002937">
    <property type="entry name" value="Amino_oxidase"/>
</dbReference>
<dbReference type="KEGG" id="moz:MoryE10_17080"/>
<protein>
    <submittedName>
        <fullName evidence="2">Amino oxidase</fullName>
    </submittedName>
</protein>
<dbReference type="EMBL" id="AP019782">
    <property type="protein sequence ID" value="BBL71102.1"/>
    <property type="molecule type" value="Genomic_DNA"/>
</dbReference>
<dbReference type="GO" id="GO:0016491">
    <property type="term" value="F:oxidoreductase activity"/>
    <property type="evidence" value="ECO:0007669"/>
    <property type="project" value="InterPro"/>
</dbReference>
<evidence type="ECO:0000313" key="3">
    <source>
        <dbReference type="Proteomes" id="UP000824988"/>
    </source>
</evidence>
<dbReference type="InterPro" id="IPR036188">
    <property type="entry name" value="FAD/NAD-bd_sf"/>
</dbReference>
<name>A0A8D4VPY5_9GAMM</name>